<feature type="signal peptide" evidence="1">
    <location>
        <begin position="1"/>
        <end position="35"/>
    </location>
</feature>
<proteinExistence type="predicted"/>
<sequence>MLAPLVTTTGSRVRTLALLLLVVLAVLLAVGAATAATGGASGAPAAERWTPPDHTIVGVSGSAADGFTITRYDGSTLSPPTDSEARAECGEYDRRLDRVRCRVEVATWYRDLGDLRLSLRWARLP</sequence>
<evidence type="ECO:0000256" key="1">
    <source>
        <dbReference type="SAM" id="SignalP"/>
    </source>
</evidence>
<protein>
    <submittedName>
        <fullName evidence="2">Uncharacterized protein</fullName>
    </submittedName>
</protein>
<accession>A0ABX8ELP6</accession>
<gene>
    <name evidence="2" type="ORF">ENKNEFLB_03836</name>
</gene>
<keyword evidence="1" id="KW-0732">Signal</keyword>
<evidence type="ECO:0000313" key="3">
    <source>
        <dbReference type="Proteomes" id="UP000679307"/>
    </source>
</evidence>
<name>A0ABX8ELP6_9ACTN</name>
<feature type="chain" id="PRO_5046091562" evidence="1">
    <location>
        <begin position="36"/>
        <end position="125"/>
    </location>
</feature>
<organism evidence="2 3">
    <name type="scientific">Nocardioides aquaticus</name>
    <dbReference type="NCBI Taxonomy" id="160826"/>
    <lineage>
        <taxon>Bacteria</taxon>
        <taxon>Bacillati</taxon>
        <taxon>Actinomycetota</taxon>
        <taxon>Actinomycetes</taxon>
        <taxon>Propionibacteriales</taxon>
        <taxon>Nocardioidaceae</taxon>
        <taxon>Nocardioides</taxon>
    </lineage>
</organism>
<keyword evidence="3" id="KW-1185">Reference proteome</keyword>
<dbReference type="Proteomes" id="UP000679307">
    <property type="component" value="Chromosome"/>
</dbReference>
<reference evidence="2 3" key="1">
    <citation type="submission" date="2021-05" db="EMBL/GenBank/DDBJ databases">
        <title>Complete genome of Nocardioides aquaticus KCTC 9944T isolated from meromictic and hypersaline Ekho Lake, Antarctica.</title>
        <authorList>
            <person name="Hwang K."/>
            <person name="Kim K.M."/>
            <person name="Choe H."/>
        </authorList>
    </citation>
    <scope>NUCLEOTIDE SEQUENCE [LARGE SCALE GENOMIC DNA]</scope>
    <source>
        <strain evidence="2 3">KCTC 9944</strain>
    </source>
</reference>
<dbReference type="RefSeq" id="WP_214056802.1">
    <property type="nucleotide sequence ID" value="NZ_BAAAHS010000011.1"/>
</dbReference>
<dbReference type="EMBL" id="CP075371">
    <property type="protein sequence ID" value="QVT81426.1"/>
    <property type="molecule type" value="Genomic_DNA"/>
</dbReference>
<evidence type="ECO:0000313" key="2">
    <source>
        <dbReference type="EMBL" id="QVT81426.1"/>
    </source>
</evidence>